<accession>A0A919MRD7</accession>
<dbReference type="PANTHER" id="PTHR36222:SF1">
    <property type="entry name" value="SERINE PROTEASE INHIBITOR RV3364C"/>
    <property type="match status" value="1"/>
</dbReference>
<keyword evidence="3" id="KW-1185">Reference proteome</keyword>
<evidence type="ECO:0000313" key="2">
    <source>
        <dbReference type="EMBL" id="GIE51498.1"/>
    </source>
</evidence>
<dbReference type="SMART" id="SM00960">
    <property type="entry name" value="Robl_LC7"/>
    <property type="match status" value="1"/>
</dbReference>
<name>A0A919MRD7_9ACTN</name>
<evidence type="ECO:0000259" key="1">
    <source>
        <dbReference type="SMART" id="SM00960"/>
    </source>
</evidence>
<protein>
    <recommendedName>
        <fullName evidence="1">Roadblock/LAMTOR2 domain-containing protein</fullName>
    </recommendedName>
</protein>
<gene>
    <name evidence="2" type="ORF">Ani05nite_50320</name>
</gene>
<dbReference type="InterPro" id="IPR053141">
    <property type="entry name" value="Mycobact_SerProt_Inhib_Rv3364c"/>
</dbReference>
<comment type="caution">
    <text evidence="2">The sequence shown here is derived from an EMBL/GenBank/DDBJ whole genome shotgun (WGS) entry which is preliminary data.</text>
</comment>
<dbReference type="InterPro" id="IPR004942">
    <property type="entry name" value="Roadblock/LAMTOR2_dom"/>
</dbReference>
<dbReference type="PANTHER" id="PTHR36222">
    <property type="entry name" value="SERINE PROTEASE INHIBITOR RV3364C"/>
    <property type="match status" value="1"/>
</dbReference>
<dbReference type="RefSeq" id="WP_239130599.1">
    <property type="nucleotide sequence ID" value="NZ_BAAAYJ010000099.1"/>
</dbReference>
<dbReference type="SUPFAM" id="SSF103196">
    <property type="entry name" value="Roadblock/LC7 domain"/>
    <property type="match status" value="1"/>
</dbReference>
<organism evidence="2 3">
    <name type="scientific">Actinoplanes nipponensis</name>
    <dbReference type="NCBI Taxonomy" id="135950"/>
    <lineage>
        <taxon>Bacteria</taxon>
        <taxon>Bacillati</taxon>
        <taxon>Actinomycetota</taxon>
        <taxon>Actinomycetes</taxon>
        <taxon>Micromonosporales</taxon>
        <taxon>Micromonosporaceae</taxon>
        <taxon>Actinoplanes</taxon>
    </lineage>
</organism>
<evidence type="ECO:0000313" key="3">
    <source>
        <dbReference type="Proteomes" id="UP000647172"/>
    </source>
</evidence>
<feature type="domain" description="Roadblock/LAMTOR2" evidence="1">
    <location>
        <begin position="21"/>
        <end position="111"/>
    </location>
</feature>
<dbReference type="Gene3D" id="3.30.450.30">
    <property type="entry name" value="Dynein light chain 2a, cytoplasmic"/>
    <property type="match status" value="1"/>
</dbReference>
<sequence length="143" mass="14829">MTMSVSPASYHASVPSVAQFTALLDELLQLVPGVALVVAASADGITRAASSNLRRENGDPLGAAASGMVGMISGIAGHLNAGATHHVLVELDEGFIVIKKPTEHALLLVLASHTTNMDQLFFELERLGESAGQILDPGARVFS</sequence>
<reference evidence="2" key="1">
    <citation type="submission" date="2021-01" db="EMBL/GenBank/DDBJ databases">
        <title>Whole genome shotgun sequence of Actinoplanes nipponensis NBRC 14063.</title>
        <authorList>
            <person name="Komaki H."/>
            <person name="Tamura T."/>
        </authorList>
    </citation>
    <scope>NUCLEOTIDE SEQUENCE</scope>
    <source>
        <strain evidence="2">NBRC 14063</strain>
    </source>
</reference>
<dbReference type="AlphaFoldDB" id="A0A919MRD7"/>
<dbReference type="EMBL" id="BOMQ01000060">
    <property type="protein sequence ID" value="GIE51498.1"/>
    <property type="molecule type" value="Genomic_DNA"/>
</dbReference>
<dbReference type="Proteomes" id="UP000647172">
    <property type="component" value="Unassembled WGS sequence"/>
</dbReference>
<dbReference type="Pfam" id="PF03259">
    <property type="entry name" value="Robl_LC7"/>
    <property type="match status" value="1"/>
</dbReference>
<proteinExistence type="predicted"/>